<reference evidence="18 19" key="1">
    <citation type="submission" date="2020-01" db="EMBL/GenBank/DDBJ databases">
        <title>Whole genome sequence of Heliobacterium gestii DSM 11169.</title>
        <authorList>
            <person name="Kyndt J.A."/>
            <person name="Meyer T.E."/>
        </authorList>
    </citation>
    <scope>NUCLEOTIDE SEQUENCE [LARGE SCALE GENOMIC DNA]</scope>
    <source>
        <strain evidence="18 19">DSM 11169</strain>
    </source>
</reference>
<name>A0A845L773_HELGE</name>
<dbReference type="GO" id="GO:0004748">
    <property type="term" value="F:ribonucleoside-diphosphate reductase activity, thioredoxin disulfide as acceptor"/>
    <property type="evidence" value="ECO:0007669"/>
    <property type="project" value="UniProtKB-EC"/>
</dbReference>
<evidence type="ECO:0000256" key="9">
    <source>
        <dbReference type="ARBA" id="ARBA00023116"/>
    </source>
</evidence>
<evidence type="ECO:0000256" key="2">
    <source>
        <dbReference type="ARBA" id="ARBA00007405"/>
    </source>
</evidence>
<comment type="function">
    <text evidence="12 14">Catalyzes the reduction of ribonucleotides to deoxyribonucleotides. May function to provide a pool of deoxyribonucleotide precursors for DNA repair during oxygen limitation and/or for immediate growth after restoration of oxygen.</text>
</comment>
<dbReference type="EC" id="1.17.4.1" evidence="3 14"/>
<keyword evidence="8 14" id="KW-0560">Oxidoreductase</keyword>
<dbReference type="CDD" id="cd02888">
    <property type="entry name" value="RNR_II_dimer"/>
    <property type="match status" value="1"/>
</dbReference>
<evidence type="ECO:0000256" key="3">
    <source>
        <dbReference type="ARBA" id="ARBA00012274"/>
    </source>
</evidence>
<dbReference type="Pfam" id="PF00317">
    <property type="entry name" value="Ribonuc_red_lgN"/>
    <property type="match status" value="1"/>
</dbReference>
<dbReference type="OrthoDB" id="9762933at2"/>
<dbReference type="Pfam" id="PF12637">
    <property type="entry name" value="TSCPD"/>
    <property type="match status" value="1"/>
</dbReference>
<evidence type="ECO:0000256" key="6">
    <source>
        <dbReference type="ARBA" id="ARBA00022634"/>
    </source>
</evidence>
<keyword evidence="10" id="KW-1015">Disulfide bond</keyword>
<evidence type="ECO:0000259" key="16">
    <source>
        <dbReference type="Pfam" id="PF02867"/>
    </source>
</evidence>
<comment type="catalytic activity">
    <reaction evidence="13 14">
        <text>a 2'-deoxyribonucleoside 5'-diphosphate + [thioredoxin]-disulfide + H2O = a ribonucleoside 5'-diphosphate + [thioredoxin]-dithiol</text>
        <dbReference type="Rhea" id="RHEA:23252"/>
        <dbReference type="Rhea" id="RHEA-COMP:10698"/>
        <dbReference type="Rhea" id="RHEA-COMP:10700"/>
        <dbReference type="ChEBI" id="CHEBI:15377"/>
        <dbReference type="ChEBI" id="CHEBI:29950"/>
        <dbReference type="ChEBI" id="CHEBI:50058"/>
        <dbReference type="ChEBI" id="CHEBI:57930"/>
        <dbReference type="ChEBI" id="CHEBI:73316"/>
        <dbReference type="EC" id="1.17.4.1"/>
    </reaction>
</comment>
<dbReference type="InterPro" id="IPR024434">
    <property type="entry name" value="TSCPD_dom"/>
</dbReference>
<dbReference type="Proteomes" id="UP000471031">
    <property type="component" value="Unassembled WGS sequence"/>
</dbReference>
<evidence type="ECO:0000256" key="1">
    <source>
        <dbReference type="ARBA" id="ARBA00001922"/>
    </source>
</evidence>
<evidence type="ECO:0000256" key="5">
    <source>
        <dbReference type="ARBA" id="ARBA00022628"/>
    </source>
</evidence>
<keyword evidence="7 14" id="KW-0547">Nucleotide-binding</keyword>
<dbReference type="EMBL" id="WXEX01000001">
    <property type="protein sequence ID" value="MZP41451.1"/>
    <property type="molecule type" value="Genomic_DNA"/>
</dbReference>
<evidence type="ECO:0000256" key="7">
    <source>
        <dbReference type="ARBA" id="ARBA00022741"/>
    </source>
</evidence>
<dbReference type="InterPro" id="IPR013344">
    <property type="entry name" value="RNR_NrdJ/NrdZ"/>
</dbReference>
<dbReference type="GO" id="GO:0005524">
    <property type="term" value="F:ATP binding"/>
    <property type="evidence" value="ECO:0007669"/>
    <property type="project" value="InterPro"/>
</dbReference>
<protein>
    <recommendedName>
        <fullName evidence="4 14">Vitamin B12-dependent ribonucleotide reductase</fullName>
        <ecNumber evidence="3 14">1.17.4.1</ecNumber>
    </recommendedName>
</protein>
<dbReference type="Gene3D" id="3.20.70.20">
    <property type="match status" value="1"/>
</dbReference>
<dbReference type="PRINTS" id="PR01183">
    <property type="entry name" value="RIBORDTASEM1"/>
</dbReference>
<dbReference type="PANTHER" id="PTHR43371:SF1">
    <property type="entry name" value="RIBONUCLEOSIDE-DIPHOSPHATE REDUCTASE"/>
    <property type="match status" value="1"/>
</dbReference>
<evidence type="ECO:0000313" key="19">
    <source>
        <dbReference type="Proteomes" id="UP000471031"/>
    </source>
</evidence>
<evidence type="ECO:0000256" key="4">
    <source>
        <dbReference type="ARBA" id="ARBA00014409"/>
    </source>
</evidence>
<keyword evidence="11 14" id="KW-0170">Cobalt</keyword>
<evidence type="ECO:0000256" key="10">
    <source>
        <dbReference type="ARBA" id="ARBA00023157"/>
    </source>
</evidence>
<dbReference type="GO" id="GO:0031419">
    <property type="term" value="F:cobalamin binding"/>
    <property type="evidence" value="ECO:0007669"/>
    <property type="project" value="UniProtKB-KW"/>
</dbReference>
<evidence type="ECO:0000259" key="15">
    <source>
        <dbReference type="Pfam" id="PF00317"/>
    </source>
</evidence>
<feature type="domain" description="Ribonucleotide reductase large subunit N-terminal" evidence="15">
    <location>
        <begin position="87"/>
        <end position="140"/>
    </location>
</feature>
<keyword evidence="6 14" id="KW-0237">DNA synthesis</keyword>
<comment type="cofactor">
    <cofactor evidence="1 14">
        <name>adenosylcob(III)alamin</name>
        <dbReference type="ChEBI" id="CHEBI:18408"/>
    </cofactor>
</comment>
<keyword evidence="5 14" id="KW-0846">Cobalamin</keyword>
<dbReference type="RefSeq" id="WP_161260047.1">
    <property type="nucleotide sequence ID" value="NZ_JAFBDC010000001.1"/>
</dbReference>
<comment type="similarity">
    <text evidence="2 14">Belongs to the ribonucleoside diphosphate reductase class-2 family.</text>
</comment>
<evidence type="ECO:0000256" key="11">
    <source>
        <dbReference type="ARBA" id="ARBA00023285"/>
    </source>
</evidence>
<feature type="domain" description="TSCPD" evidence="17">
    <location>
        <begin position="684"/>
        <end position="791"/>
    </location>
</feature>
<dbReference type="AlphaFoldDB" id="A0A845L773"/>
<feature type="domain" description="Ribonucleotide reductase large subunit C-terminal" evidence="16">
    <location>
        <begin position="147"/>
        <end position="630"/>
    </location>
</feature>
<dbReference type="NCBIfam" id="TIGR02504">
    <property type="entry name" value="NrdJ_Z"/>
    <property type="match status" value="1"/>
</dbReference>
<evidence type="ECO:0000256" key="8">
    <source>
        <dbReference type="ARBA" id="ARBA00023002"/>
    </source>
</evidence>
<evidence type="ECO:0000256" key="14">
    <source>
        <dbReference type="RuleBase" id="RU364064"/>
    </source>
</evidence>
<evidence type="ECO:0000259" key="17">
    <source>
        <dbReference type="Pfam" id="PF12637"/>
    </source>
</evidence>
<dbReference type="InterPro" id="IPR013509">
    <property type="entry name" value="RNR_lsu_N"/>
</dbReference>
<dbReference type="Pfam" id="PF02867">
    <property type="entry name" value="Ribonuc_red_lgC"/>
    <property type="match status" value="1"/>
</dbReference>
<comment type="caution">
    <text evidence="18">The sequence shown here is derived from an EMBL/GenBank/DDBJ whole genome shotgun (WGS) entry which is preliminary data.</text>
</comment>
<evidence type="ECO:0000313" key="18">
    <source>
        <dbReference type="EMBL" id="MZP41451.1"/>
    </source>
</evidence>
<keyword evidence="19" id="KW-1185">Reference proteome</keyword>
<keyword evidence="9" id="KW-0215">Deoxyribonucleotide synthesis</keyword>
<gene>
    <name evidence="18" type="ORF">GTO89_00195</name>
</gene>
<dbReference type="SUPFAM" id="SSF51998">
    <property type="entry name" value="PFL-like glycyl radical enzymes"/>
    <property type="match status" value="1"/>
</dbReference>
<sequence>MLLHQMKVFWDRYARKGAVTEGKIALVIDHASDRYGLPVQVLAVGGALATVLPLRSATPTGKWTGEAGAFAETPEEMELRSLIGLAEVTPEAMWERVAGAIAAVETEGAREHWREKFLDGLRSFRFVPGGRILAAAGTNQKVTFFNCYVLPHPKDSRSGIMQRVTEMVEIMSRGGGVGINLSSLRPSGAMVKGVMGTSSGPLSWACVFSTATASVEQGGSRQGALMLMLDDWHPDIAEFITYKTKHPGELTKANLSVALSDAFMEAVQEDRMWDLCFPDTDDRDYNLLWDGDLAAWKGQGKGVIVYRRVPARSIWQAIIANAHAWGEPGVVFLERYNRLANTAYCERIVAVNPCGEEGLPPWGVCNLGSLNLAAFITGEGGERRFDFEALEATTGIAVRFLDNVIDGGYYFFTENEQQQKNTRRIGLGTMGLADVLLRLGLRYGSPESLAFIERVYKGIKLAAYGASVEIARERGAFPLFEREGFLRSPFLSDFPQALRDAIGRYGIRNATLLTQAPTGTTSLLARASSGIEPVFAFRYRRRDRLGEHHLWHPLAEAWMGEHPGEELPGWFVTAGELSPEEHIRVQAAIQAHVDASISKTVNAPRHHSVDDTEQVFLLAYREGCKGVTYFRDGCREGVLAKVEAGAWREAGEPGRGMVGREEGEGAAAATPVIRLSGPVVEEVPERVTGKTYRIKSHLGTTRVTVNEVDGEPHEVLVIQGKGGTDLNAMAEALGRTLSLYLRTRCDVPKLDRLALALEQLQGITGRTSTGFGPDRVSSLPDAVALALRRYLSETSRPDASRIPFQADVCPHCGAVALVREEGCAKCHVCGYSEC</sequence>
<accession>A0A845L773</accession>
<dbReference type="PANTHER" id="PTHR43371">
    <property type="entry name" value="VITAMIN B12-DEPENDENT RIBONUCLEOTIDE REDUCTASE"/>
    <property type="match status" value="1"/>
</dbReference>
<proteinExistence type="inferred from homology"/>
<evidence type="ECO:0000256" key="13">
    <source>
        <dbReference type="ARBA" id="ARBA00047754"/>
    </source>
</evidence>
<evidence type="ECO:0000256" key="12">
    <source>
        <dbReference type="ARBA" id="ARBA00025437"/>
    </source>
</evidence>
<dbReference type="GO" id="GO:0071897">
    <property type="term" value="P:DNA biosynthetic process"/>
    <property type="evidence" value="ECO:0007669"/>
    <property type="project" value="UniProtKB-KW"/>
</dbReference>
<dbReference type="GO" id="GO:0009263">
    <property type="term" value="P:deoxyribonucleotide biosynthetic process"/>
    <property type="evidence" value="ECO:0007669"/>
    <property type="project" value="UniProtKB-KW"/>
</dbReference>
<dbReference type="InterPro" id="IPR000788">
    <property type="entry name" value="RNR_lg_C"/>
</dbReference>
<dbReference type="InterPro" id="IPR050862">
    <property type="entry name" value="RdRp_reductase_class-2"/>
</dbReference>
<organism evidence="18 19">
    <name type="scientific">Heliomicrobium gestii</name>
    <name type="common">Heliobacterium gestii</name>
    <dbReference type="NCBI Taxonomy" id="2699"/>
    <lineage>
        <taxon>Bacteria</taxon>
        <taxon>Bacillati</taxon>
        <taxon>Bacillota</taxon>
        <taxon>Clostridia</taxon>
        <taxon>Eubacteriales</taxon>
        <taxon>Heliobacteriaceae</taxon>
        <taxon>Heliomicrobium</taxon>
    </lineage>
</organism>